<proteinExistence type="predicted"/>
<accession>A0A9X2JI05</accession>
<feature type="signal peptide" evidence="2">
    <location>
        <begin position="1"/>
        <end position="26"/>
    </location>
</feature>
<evidence type="ECO:0000256" key="1">
    <source>
        <dbReference type="SAM" id="MobiDB-lite"/>
    </source>
</evidence>
<feature type="region of interest" description="Disordered" evidence="1">
    <location>
        <begin position="141"/>
        <end position="163"/>
    </location>
</feature>
<reference evidence="3" key="1">
    <citation type="submission" date="2022-06" db="EMBL/GenBank/DDBJ databases">
        <title>Aeoliella straminimaris, a novel planctomycete from sediments.</title>
        <authorList>
            <person name="Vitorino I.R."/>
            <person name="Lage O.M."/>
        </authorList>
    </citation>
    <scope>NUCLEOTIDE SEQUENCE</scope>
    <source>
        <strain evidence="3">ICT_H6.2</strain>
    </source>
</reference>
<protein>
    <recommendedName>
        <fullName evidence="5">Secreted protein</fullName>
    </recommendedName>
</protein>
<organism evidence="3 4">
    <name type="scientific">Aeoliella straminimaris</name>
    <dbReference type="NCBI Taxonomy" id="2954799"/>
    <lineage>
        <taxon>Bacteria</taxon>
        <taxon>Pseudomonadati</taxon>
        <taxon>Planctomycetota</taxon>
        <taxon>Planctomycetia</taxon>
        <taxon>Pirellulales</taxon>
        <taxon>Lacipirellulaceae</taxon>
        <taxon>Aeoliella</taxon>
    </lineage>
</organism>
<keyword evidence="4" id="KW-1185">Reference proteome</keyword>
<evidence type="ECO:0000313" key="4">
    <source>
        <dbReference type="Proteomes" id="UP001155241"/>
    </source>
</evidence>
<dbReference type="AlphaFoldDB" id="A0A9X2JI05"/>
<comment type="caution">
    <text evidence="3">The sequence shown here is derived from an EMBL/GenBank/DDBJ whole genome shotgun (WGS) entry which is preliminary data.</text>
</comment>
<feature type="chain" id="PRO_5040988118" description="Secreted protein" evidence="2">
    <location>
        <begin position="27"/>
        <end position="275"/>
    </location>
</feature>
<evidence type="ECO:0008006" key="5">
    <source>
        <dbReference type="Google" id="ProtNLM"/>
    </source>
</evidence>
<sequence length="275" mass="29645">MMPIAGARLRRALLPLLWVSASSALAGEPPVVQFDLPKQLVAHHVVEAVQPSAARLIEVTVPVSARILKGNAGGVDEIAIEIDGRMSGLVVHDFAPQTTLGSEHAGDIQVTTTTEKARTFEASLGGQSPMPIGDVVAQVTPSISGGSKDRTAETKTTSRLPPKRPIVVSGTINESHGAFFQLRPSSQTTLEGQHTLSVVFRVPDDWTAGQLEVRCWARGERQILWFDQPQVWGSTRRIVSIALAQPQPPTMAAKRHMVAKQPTDEIGEAWVPVKE</sequence>
<name>A0A9X2JI05_9BACT</name>
<dbReference type="RefSeq" id="WP_252853273.1">
    <property type="nucleotide sequence ID" value="NZ_JAMXLR010000051.1"/>
</dbReference>
<evidence type="ECO:0000313" key="3">
    <source>
        <dbReference type="EMBL" id="MCO6045163.1"/>
    </source>
</evidence>
<dbReference type="EMBL" id="JAMXLR010000051">
    <property type="protein sequence ID" value="MCO6045163.1"/>
    <property type="molecule type" value="Genomic_DNA"/>
</dbReference>
<dbReference type="Proteomes" id="UP001155241">
    <property type="component" value="Unassembled WGS sequence"/>
</dbReference>
<keyword evidence="2" id="KW-0732">Signal</keyword>
<evidence type="ECO:0000256" key="2">
    <source>
        <dbReference type="SAM" id="SignalP"/>
    </source>
</evidence>
<gene>
    <name evidence="3" type="ORF">NG895_14725</name>
</gene>